<protein>
    <submittedName>
        <fullName evidence="9">DMT family transporter</fullName>
    </submittedName>
</protein>
<accession>A0A9Q4E4S5</accession>
<proteinExistence type="inferred from homology"/>
<dbReference type="InterPro" id="IPR051258">
    <property type="entry name" value="Diverse_Substrate_Transporter"/>
</dbReference>
<evidence type="ECO:0000256" key="1">
    <source>
        <dbReference type="ARBA" id="ARBA00004651"/>
    </source>
</evidence>
<feature type="transmembrane region" description="Helical" evidence="7">
    <location>
        <begin position="12"/>
        <end position="35"/>
    </location>
</feature>
<keyword evidence="6 7" id="KW-0472">Membrane</keyword>
<dbReference type="EMBL" id="JALAPQ010000018">
    <property type="protein sequence ID" value="MCY8458045.1"/>
    <property type="molecule type" value="Genomic_DNA"/>
</dbReference>
<organism evidence="9 10">
    <name type="scientific">Bacillus spizizenii</name>
    <name type="common">Bacillus subtilis subsp. spizizenii</name>
    <dbReference type="NCBI Taxonomy" id="96241"/>
    <lineage>
        <taxon>Bacteria</taxon>
        <taxon>Bacillati</taxon>
        <taxon>Bacillota</taxon>
        <taxon>Bacilli</taxon>
        <taxon>Bacillales</taxon>
        <taxon>Bacillaceae</taxon>
        <taxon>Bacillus</taxon>
    </lineage>
</organism>
<feature type="transmembrane region" description="Helical" evidence="7">
    <location>
        <begin position="136"/>
        <end position="157"/>
    </location>
</feature>
<feature type="transmembrane region" description="Helical" evidence="7">
    <location>
        <begin position="47"/>
        <end position="66"/>
    </location>
</feature>
<evidence type="ECO:0000256" key="7">
    <source>
        <dbReference type="SAM" id="Phobius"/>
    </source>
</evidence>
<dbReference type="Gene3D" id="1.10.3730.20">
    <property type="match status" value="1"/>
</dbReference>
<feature type="domain" description="EamA" evidence="8">
    <location>
        <begin position="15"/>
        <end position="149"/>
    </location>
</feature>
<feature type="transmembrane region" description="Helical" evidence="7">
    <location>
        <begin position="78"/>
        <end position="100"/>
    </location>
</feature>
<feature type="transmembrane region" description="Helical" evidence="7">
    <location>
        <begin position="106"/>
        <end position="124"/>
    </location>
</feature>
<feature type="transmembrane region" description="Helical" evidence="7">
    <location>
        <begin position="261"/>
        <end position="279"/>
    </location>
</feature>
<dbReference type="GO" id="GO:0005886">
    <property type="term" value="C:plasma membrane"/>
    <property type="evidence" value="ECO:0007669"/>
    <property type="project" value="UniProtKB-SubCell"/>
</dbReference>
<dbReference type="AlphaFoldDB" id="A0A9Q4E4S5"/>
<reference evidence="9" key="1">
    <citation type="submission" date="2022-02" db="EMBL/GenBank/DDBJ databases">
        <title>Crop Bioprotection Bacillus Genome Sequencing.</title>
        <authorList>
            <person name="Dunlap C."/>
        </authorList>
    </citation>
    <scope>NUCLEOTIDE SEQUENCE</scope>
    <source>
        <strain evidence="9">WR1O2A-53</strain>
    </source>
</reference>
<feature type="domain" description="EamA" evidence="8">
    <location>
        <begin position="163"/>
        <end position="299"/>
    </location>
</feature>
<dbReference type="Pfam" id="PF00892">
    <property type="entry name" value="EamA"/>
    <property type="match status" value="2"/>
</dbReference>
<dbReference type="PROSITE" id="PS51257">
    <property type="entry name" value="PROKAR_LIPOPROTEIN"/>
    <property type="match status" value="1"/>
</dbReference>
<feature type="transmembrane region" description="Helical" evidence="7">
    <location>
        <begin position="229"/>
        <end position="249"/>
    </location>
</feature>
<evidence type="ECO:0000313" key="9">
    <source>
        <dbReference type="EMBL" id="MCY8458045.1"/>
    </source>
</evidence>
<keyword evidence="4 7" id="KW-0812">Transmembrane</keyword>
<evidence type="ECO:0000256" key="4">
    <source>
        <dbReference type="ARBA" id="ARBA00022692"/>
    </source>
</evidence>
<gene>
    <name evidence="9" type="ORF">MOC89_14305</name>
</gene>
<evidence type="ECO:0000256" key="2">
    <source>
        <dbReference type="ARBA" id="ARBA00007362"/>
    </source>
</evidence>
<name>A0A9Q4E4S5_BACSC</name>
<evidence type="ECO:0000259" key="8">
    <source>
        <dbReference type="Pfam" id="PF00892"/>
    </source>
</evidence>
<dbReference type="PANTHER" id="PTHR42920">
    <property type="entry name" value="OS03G0707200 PROTEIN-RELATED"/>
    <property type="match status" value="1"/>
</dbReference>
<evidence type="ECO:0000256" key="3">
    <source>
        <dbReference type="ARBA" id="ARBA00022475"/>
    </source>
</evidence>
<dbReference type="PANTHER" id="PTHR42920:SF5">
    <property type="entry name" value="EAMA DOMAIN-CONTAINING PROTEIN"/>
    <property type="match status" value="1"/>
</dbReference>
<evidence type="ECO:0000256" key="5">
    <source>
        <dbReference type="ARBA" id="ARBA00022989"/>
    </source>
</evidence>
<dbReference type="SUPFAM" id="SSF103481">
    <property type="entry name" value="Multidrug resistance efflux transporter EmrE"/>
    <property type="match status" value="2"/>
</dbReference>
<comment type="subcellular location">
    <subcellularLocation>
        <location evidence="1">Cell membrane</location>
        <topology evidence="1">Multi-pass membrane protein</topology>
    </subcellularLocation>
</comment>
<feature type="transmembrane region" description="Helical" evidence="7">
    <location>
        <begin position="285"/>
        <end position="303"/>
    </location>
</feature>
<keyword evidence="3" id="KW-1003">Cell membrane</keyword>
<comment type="caution">
    <text evidence="9">The sequence shown here is derived from an EMBL/GenBank/DDBJ whole genome shotgun (WGS) entry which is preliminary data.</text>
</comment>
<comment type="similarity">
    <text evidence="2">Belongs to the EamA transporter family.</text>
</comment>
<evidence type="ECO:0000256" key="6">
    <source>
        <dbReference type="ARBA" id="ARBA00023136"/>
    </source>
</evidence>
<feature type="transmembrane region" description="Helical" evidence="7">
    <location>
        <begin position="163"/>
        <end position="182"/>
    </location>
</feature>
<dbReference type="InterPro" id="IPR000620">
    <property type="entry name" value="EamA_dom"/>
</dbReference>
<feature type="transmembrane region" description="Helical" evidence="7">
    <location>
        <begin position="194"/>
        <end position="217"/>
    </location>
</feature>
<dbReference type="Proteomes" id="UP001078573">
    <property type="component" value="Unassembled WGS sequence"/>
</dbReference>
<evidence type="ECO:0000313" key="10">
    <source>
        <dbReference type="Proteomes" id="UP001078573"/>
    </source>
</evidence>
<keyword evidence="5 7" id="KW-1133">Transmembrane helix</keyword>
<sequence>MRVEEQSKIHKAAAGTVFLLIGTACFASKSIWIKWAYEKGAGPDAVLLYRQLFAVPLFWLIFWLYRPPMPDGMKKGDRWRACVAGVFCFFLSPLLDFIGLNHVSAMVERILLMSYPLFVFGFTACRDRKMGSIQDLFAVLAVMFGLFLALGGCNAELFQMNRIGAIFILLSSAVYAGFLVLTGHLVHQIGGIRLNAYGMTAAGAAMMLYTGIKAAVGMNTPMAAYSPDVYGLFVLIAVVSTVIPFVLMLEGIKRIGALRAAAISMAGPVLTIFFGALFLGERLQLIQAIGCAAVFIVITGMEYRKLKSGKNE</sequence>
<dbReference type="InterPro" id="IPR037185">
    <property type="entry name" value="EmrE-like"/>
</dbReference>